<sequence>MPTHYLPFFPFSMLSSPAVLIHWPSQELSYPSGQAQLQLGGDGVGGERKKEMATRARLRDR</sequence>
<evidence type="ECO:0000313" key="2">
    <source>
        <dbReference type="EMBL" id="CAF97078.1"/>
    </source>
</evidence>
<dbReference type="AlphaFoldDB" id="Q4SQK4"/>
<comment type="caution">
    <text evidence="2">The sequence shown here is derived from an EMBL/GenBank/DDBJ whole genome shotgun (WGS) entry which is preliminary data.</text>
</comment>
<dbReference type="KEGG" id="tng:GSTEN00014334G001"/>
<evidence type="ECO:0000256" key="1">
    <source>
        <dbReference type="SAM" id="MobiDB-lite"/>
    </source>
</evidence>
<gene>
    <name evidence="2" type="ORF">GSTENG00014334001</name>
</gene>
<protein>
    <submittedName>
        <fullName evidence="2">(spotted green pufferfish) hypothetical protein</fullName>
    </submittedName>
</protein>
<organism evidence="2">
    <name type="scientific">Tetraodon nigroviridis</name>
    <name type="common">Spotted green pufferfish</name>
    <name type="synonym">Chelonodon nigroviridis</name>
    <dbReference type="NCBI Taxonomy" id="99883"/>
    <lineage>
        <taxon>Eukaryota</taxon>
        <taxon>Metazoa</taxon>
        <taxon>Chordata</taxon>
        <taxon>Craniata</taxon>
        <taxon>Vertebrata</taxon>
        <taxon>Euteleostomi</taxon>
        <taxon>Actinopterygii</taxon>
        <taxon>Neopterygii</taxon>
        <taxon>Teleostei</taxon>
        <taxon>Neoteleostei</taxon>
        <taxon>Acanthomorphata</taxon>
        <taxon>Eupercaria</taxon>
        <taxon>Tetraodontiformes</taxon>
        <taxon>Tetradontoidea</taxon>
        <taxon>Tetraodontidae</taxon>
        <taxon>Tetraodon</taxon>
    </lineage>
</organism>
<reference evidence="2" key="2">
    <citation type="submission" date="2004-02" db="EMBL/GenBank/DDBJ databases">
        <authorList>
            <consortium name="Genoscope"/>
            <consortium name="Whitehead Institute Centre for Genome Research"/>
        </authorList>
    </citation>
    <scope>NUCLEOTIDE SEQUENCE</scope>
</reference>
<dbReference type="EMBL" id="CAAE01014532">
    <property type="protein sequence ID" value="CAF97078.1"/>
    <property type="molecule type" value="Genomic_DNA"/>
</dbReference>
<reference evidence="2" key="1">
    <citation type="journal article" date="2004" name="Nature">
        <title>Genome duplication in the teleost fish Tetraodon nigroviridis reveals the early vertebrate proto-karyotype.</title>
        <authorList>
            <person name="Jaillon O."/>
            <person name="Aury J.-M."/>
            <person name="Brunet F."/>
            <person name="Petit J.-L."/>
            <person name="Stange-Thomann N."/>
            <person name="Mauceli E."/>
            <person name="Bouneau L."/>
            <person name="Fischer C."/>
            <person name="Ozouf-Costaz C."/>
            <person name="Bernot A."/>
            <person name="Nicaud S."/>
            <person name="Jaffe D."/>
            <person name="Fisher S."/>
            <person name="Lutfalla G."/>
            <person name="Dossat C."/>
            <person name="Segurens B."/>
            <person name="Dasilva C."/>
            <person name="Salanoubat M."/>
            <person name="Levy M."/>
            <person name="Boudet N."/>
            <person name="Castellano S."/>
            <person name="Anthouard V."/>
            <person name="Jubin C."/>
            <person name="Castelli V."/>
            <person name="Katinka M."/>
            <person name="Vacherie B."/>
            <person name="Biemont C."/>
            <person name="Skalli Z."/>
            <person name="Cattolico L."/>
            <person name="Poulain J."/>
            <person name="De Berardinis V."/>
            <person name="Cruaud C."/>
            <person name="Duprat S."/>
            <person name="Brottier P."/>
            <person name="Coutanceau J.-P."/>
            <person name="Gouzy J."/>
            <person name="Parra G."/>
            <person name="Lardier G."/>
            <person name="Chapple C."/>
            <person name="McKernan K.J."/>
            <person name="McEwan P."/>
            <person name="Bosak S."/>
            <person name="Kellis M."/>
            <person name="Volff J.-N."/>
            <person name="Guigo R."/>
            <person name="Zody M.C."/>
            <person name="Mesirov J."/>
            <person name="Lindblad-Toh K."/>
            <person name="Birren B."/>
            <person name="Nusbaum C."/>
            <person name="Kahn D."/>
            <person name="Robinson-Rechavi M."/>
            <person name="Laudet V."/>
            <person name="Schachter V."/>
            <person name="Quetier F."/>
            <person name="Saurin W."/>
            <person name="Scarpelli C."/>
            <person name="Wincker P."/>
            <person name="Lander E.S."/>
            <person name="Weissenbach J."/>
            <person name="Roest Crollius H."/>
        </authorList>
    </citation>
    <scope>NUCLEOTIDE SEQUENCE [LARGE SCALE GENOMIC DNA]</scope>
</reference>
<accession>Q4SQK4</accession>
<proteinExistence type="predicted"/>
<name>Q4SQK4_TETNG</name>
<feature type="compositionally biased region" description="Basic and acidic residues" evidence="1">
    <location>
        <begin position="45"/>
        <end position="61"/>
    </location>
</feature>
<feature type="region of interest" description="Disordered" evidence="1">
    <location>
        <begin position="39"/>
        <end position="61"/>
    </location>
</feature>